<dbReference type="PROSITE" id="PS00571">
    <property type="entry name" value="AMIDASES"/>
    <property type="match status" value="1"/>
</dbReference>
<dbReference type="Pfam" id="PF01425">
    <property type="entry name" value="Amidase"/>
    <property type="match status" value="1"/>
</dbReference>
<organism evidence="7 8">
    <name type="scientific">Exophiala mesophila</name>
    <name type="common">Black yeast-like fungus</name>
    <dbReference type="NCBI Taxonomy" id="212818"/>
    <lineage>
        <taxon>Eukaryota</taxon>
        <taxon>Fungi</taxon>
        <taxon>Dikarya</taxon>
        <taxon>Ascomycota</taxon>
        <taxon>Pezizomycotina</taxon>
        <taxon>Eurotiomycetes</taxon>
        <taxon>Chaetothyriomycetidae</taxon>
        <taxon>Chaetothyriales</taxon>
        <taxon>Herpotrichiellaceae</taxon>
        <taxon>Exophiala</taxon>
    </lineage>
</organism>
<feature type="domain" description="Amidase" evidence="6">
    <location>
        <begin position="76"/>
        <end position="539"/>
    </location>
</feature>
<evidence type="ECO:0000256" key="1">
    <source>
        <dbReference type="ARBA" id="ARBA00001311"/>
    </source>
</evidence>
<reference evidence="7 8" key="1">
    <citation type="submission" date="2017-03" db="EMBL/GenBank/DDBJ databases">
        <title>Genomes of endolithic fungi from Antarctica.</title>
        <authorList>
            <person name="Coleine C."/>
            <person name="Masonjones S."/>
            <person name="Stajich J.E."/>
        </authorList>
    </citation>
    <scope>NUCLEOTIDE SEQUENCE [LARGE SCALE GENOMIC DNA]</scope>
    <source>
        <strain evidence="7 8">CCFEE 6314</strain>
    </source>
</reference>
<dbReference type="InterPro" id="IPR023631">
    <property type="entry name" value="Amidase_dom"/>
</dbReference>
<dbReference type="PANTHER" id="PTHR46072">
    <property type="entry name" value="AMIDASE-RELATED-RELATED"/>
    <property type="match status" value="1"/>
</dbReference>
<proteinExistence type="inferred from homology"/>
<dbReference type="Proteomes" id="UP000288859">
    <property type="component" value="Unassembled WGS sequence"/>
</dbReference>
<evidence type="ECO:0000313" key="7">
    <source>
        <dbReference type="EMBL" id="RVX75084.1"/>
    </source>
</evidence>
<comment type="catalytic activity">
    <reaction evidence="1">
        <text>a monocarboxylic acid amide + H2O = a monocarboxylate + NH4(+)</text>
        <dbReference type="Rhea" id="RHEA:12020"/>
        <dbReference type="ChEBI" id="CHEBI:15377"/>
        <dbReference type="ChEBI" id="CHEBI:28938"/>
        <dbReference type="ChEBI" id="CHEBI:35757"/>
        <dbReference type="ChEBI" id="CHEBI:83628"/>
        <dbReference type="EC" id="3.5.1.4"/>
    </reaction>
</comment>
<protein>
    <recommendedName>
        <fullName evidence="3">amidase</fullName>
        <ecNumber evidence="3">3.5.1.4</ecNumber>
    </recommendedName>
</protein>
<sequence>MTTRWEAVRDECQKRRSEAIPKQYLLPGKFLNTLPKDCSTVVDKSGHFTEGERQIINASATSILKNIASKTWTATEVTQAFCKSAAVAQQLTNCLTEVFFDRALERAQFLDDYQAKHNKLVGPLHGLPISVKDSFHVPPYPVSIGLSLYATEPAKEEAPLITAMREMGAILYVKTNVPTGMSMCETINRIWGETQNPWGFSPGGSSGGEGALVSMKGSPLGIGTDLGGSVRMPAGFCGLYGVKPTVHRLSMRGHRTSLPGVDMISATCGPVARSLDDIKLFMEIMTSYPKTLSLDHDVLPMPWRQEQATPQSGRKLRIGIIEETDGMVTIHPPVARALKEARTALEAAGHEVFAWEPVRHKEMIQVFLQNAFYHVGTVLEMVLATGEPLYPATEYFKKAYEHEGAASAKLDAEKQRALTILRNSVRTEFFDRWAATAVDGLPEMDAILTPIAAWAMPPLGAYQKANNFSFTIFANVMDAPATVFPVTLADKNKDPKRDNFVPIDEQDQLIQSMYDPQLYDGVPVCLQLVGKRFQEESLLAVTEVVDNVIKGSASAA</sequence>
<evidence type="ECO:0000256" key="4">
    <source>
        <dbReference type="ARBA" id="ARBA00022801"/>
    </source>
</evidence>
<dbReference type="AlphaFoldDB" id="A0A438NH73"/>
<evidence type="ECO:0000313" key="8">
    <source>
        <dbReference type="Proteomes" id="UP000288859"/>
    </source>
</evidence>
<comment type="caution">
    <text evidence="7">The sequence shown here is derived from an EMBL/GenBank/DDBJ whole genome shotgun (WGS) entry which is preliminary data.</text>
</comment>
<dbReference type="OrthoDB" id="6428749at2759"/>
<keyword evidence="4" id="KW-0378">Hydrolase</keyword>
<evidence type="ECO:0000256" key="2">
    <source>
        <dbReference type="ARBA" id="ARBA00009199"/>
    </source>
</evidence>
<evidence type="ECO:0000259" key="6">
    <source>
        <dbReference type="Pfam" id="PF01425"/>
    </source>
</evidence>
<feature type="active site" description="Charge relay system" evidence="5">
    <location>
        <position position="205"/>
    </location>
</feature>
<comment type="similarity">
    <text evidence="2">Belongs to the amidase family.</text>
</comment>
<evidence type="ECO:0000256" key="5">
    <source>
        <dbReference type="PIRSR" id="PIRSR001221-1"/>
    </source>
</evidence>
<dbReference type="GO" id="GO:0004040">
    <property type="term" value="F:amidase activity"/>
    <property type="evidence" value="ECO:0007669"/>
    <property type="project" value="UniProtKB-EC"/>
</dbReference>
<dbReference type="PIRSF" id="PIRSF001221">
    <property type="entry name" value="Amidase_fungi"/>
    <property type="match status" value="1"/>
</dbReference>
<dbReference type="InterPro" id="IPR020556">
    <property type="entry name" value="Amidase_CS"/>
</dbReference>
<dbReference type="SUPFAM" id="SSF75304">
    <property type="entry name" value="Amidase signature (AS) enzymes"/>
    <property type="match status" value="1"/>
</dbReference>
<dbReference type="VEuPathDB" id="FungiDB:PV10_09025"/>
<gene>
    <name evidence="7" type="ORF">B0A52_01361</name>
</gene>
<evidence type="ECO:0000256" key="3">
    <source>
        <dbReference type="ARBA" id="ARBA00012922"/>
    </source>
</evidence>
<name>A0A438NH73_EXOME</name>
<dbReference type="EMBL" id="NAJM01000003">
    <property type="protein sequence ID" value="RVX75084.1"/>
    <property type="molecule type" value="Genomic_DNA"/>
</dbReference>
<dbReference type="EC" id="3.5.1.4" evidence="3"/>
<dbReference type="InterPro" id="IPR036928">
    <property type="entry name" value="AS_sf"/>
</dbReference>
<feature type="active site" description="Acyl-ester intermediate" evidence="5">
    <location>
        <position position="229"/>
    </location>
</feature>
<accession>A0A438NH73</accession>
<dbReference type="Gene3D" id="3.90.1300.10">
    <property type="entry name" value="Amidase signature (AS) domain"/>
    <property type="match status" value="1"/>
</dbReference>
<dbReference type="PANTHER" id="PTHR46072:SF11">
    <property type="entry name" value="AMIDASE-RELATED"/>
    <property type="match status" value="1"/>
</dbReference>
<feature type="active site" description="Charge relay system" evidence="5">
    <location>
        <position position="132"/>
    </location>
</feature>